<dbReference type="Proteomes" id="UP001607303">
    <property type="component" value="Unassembled WGS sequence"/>
</dbReference>
<reference evidence="2 3" key="1">
    <citation type="journal article" date="2024" name="Ann. Entomol. Soc. Am.">
        <title>Genomic analyses of the southern and eastern yellowjacket wasps (Hymenoptera: Vespidae) reveal evolutionary signatures of social life.</title>
        <authorList>
            <person name="Catto M.A."/>
            <person name="Caine P.B."/>
            <person name="Orr S.E."/>
            <person name="Hunt B.G."/>
            <person name="Goodisman M.A.D."/>
        </authorList>
    </citation>
    <scope>NUCLEOTIDE SEQUENCE [LARGE SCALE GENOMIC DNA]</scope>
    <source>
        <strain evidence="2">232</strain>
        <tissue evidence="2">Head and thorax</tissue>
    </source>
</reference>
<comment type="caution">
    <text evidence="2">The sequence shown here is derived from an EMBL/GenBank/DDBJ whole genome shotgun (WGS) entry which is preliminary data.</text>
</comment>
<evidence type="ECO:0000313" key="2">
    <source>
        <dbReference type="EMBL" id="KAL2744165.1"/>
    </source>
</evidence>
<sequence length="183" mass="20787">MSRTKEEEKGEEEEEGSYVGCFFTLAMMRRCMEERCWGGPWDVEEEAEAEAIVESSQDSVKKREKWGKRKRRVVVLFLLRSFRARRLEARDLATAGARSDVVTLFTFKASLGNRSPLSAPVPQPPRRGEERERKREKREPSGAACLPACCLLPACLIPAFRRTSLPFMLPSMRSKRSDVTGAT</sequence>
<gene>
    <name evidence="2" type="ORF">V1477_007655</name>
</gene>
<evidence type="ECO:0000256" key="1">
    <source>
        <dbReference type="SAM" id="MobiDB-lite"/>
    </source>
</evidence>
<protein>
    <submittedName>
        <fullName evidence="2">Uncharacterized protein</fullName>
    </submittedName>
</protein>
<organism evidence="2 3">
    <name type="scientific">Vespula maculifrons</name>
    <name type="common">Eastern yellow jacket</name>
    <name type="synonym">Wasp</name>
    <dbReference type="NCBI Taxonomy" id="7453"/>
    <lineage>
        <taxon>Eukaryota</taxon>
        <taxon>Metazoa</taxon>
        <taxon>Ecdysozoa</taxon>
        <taxon>Arthropoda</taxon>
        <taxon>Hexapoda</taxon>
        <taxon>Insecta</taxon>
        <taxon>Pterygota</taxon>
        <taxon>Neoptera</taxon>
        <taxon>Endopterygota</taxon>
        <taxon>Hymenoptera</taxon>
        <taxon>Apocrita</taxon>
        <taxon>Aculeata</taxon>
        <taxon>Vespoidea</taxon>
        <taxon>Vespidae</taxon>
        <taxon>Vespinae</taxon>
        <taxon>Vespula</taxon>
    </lineage>
</organism>
<evidence type="ECO:0000313" key="3">
    <source>
        <dbReference type="Proteomes" id="UP001607303"/>
    </source>
</evidence>
<dbReference type="AlphaFoldDB" id="A0ABD2CGJ1"/>
<feature type="region of interest" description="Disordered" evidence="1">
    <location>
        <begin position="115"/>
        <end position="139"/>
    </location>
</feature>
<proteinExistence type="predicted"/>
<keyword evidence="3" id="KW-1185">Reference proteome</keyword>
<accession>A0ABD2CGJ1</accession>
<feature type="compositionally biased region" description="Basic and acidic residues" evidence="1">
    <location>
        <begin position="126"/>
        <end position="139"/>
    </location>
</feature>
<name>A0ABD2CGJ1_VESMC</name>
<dbReference type="EMBL" id="JAYRBN010000051">
    <property type="protein sequence ID" value="KAL2744165.1"/>
    <property type="molecule type" value="Genomic_DNA"/>
</dbReference>
<feature type="non-terminal residue" evidence="2">
    <location>
        <position position="183"/>
    </location>
</feature>